<dbReference type="InterPro" id="IPR001734">
    <property type="entry name" value="Na/solute_symporter"/>
</dbReference>
<dbReference type="HOGENOM" id="CLU_018808_15_3_6"/>
<dbReference type="EMBL" id="HG322950">
    <property type="protein sequence ID" value="CDF83994.1"/>
    <property type="molecule type" value="Genomic_DNA"/>
</dbReference>
<evidence type="ECO:0000256" key="5">
    <source>
        <dbReference type="ARBA" id="ARBA00022847"/>
    </source>
</evidence>
<comment type="subcellular location">
    <subcellularLocation>
        <location evidence="1">Membrane</location>
        <topology evidence="1">Multi-pass membrane protein</topology>
    </subcellularLocation>
</comment>
<dbReference type="GO" id="GO:0015293">
    <property type="term" value="F:symporter activity"/>
    <property type="evidence" value="ECO:0007669"/>
    <property type="project" value="UniProtKB-KW"/>
</dbReference>
<dbReference type="PANTHER" id="PTHR48086">
    <property type="entry name" value="SODIUM/PROLINE SYMPORTER-RELATED"/>
    <property type="match status" value="1"/>
</dbReference>
<comment type="similarity">
    <text evidence="2 8">Belongs to the sodium:solute symporter (SSF) (TC 2.A.21) family.</text>
</comment>
<feature type="transmembrane region" description="Helical" evidence="9">
    <location>
        <begin position="115"/>
        <end position="143"/>
    </location>
</feature>
<evidence type="ECO:0000256" key="1">
    <source>
        <dbReference type="ARBA" id="ARBA00004141"/>
    </source>
</evidence>
<keyword evidence="11" id="KW-1185">Reference proteome</keyword>
<feature type="transmembrane region" description="Helical" evidence="9">
    <location>
        <begin position="268"/>
        <end position="287"/>
    </location>
</feature>
<evidence type="ECO:0000256" key="2">
    <source>
        <dbReference type="ARBA" id="ARBA00006434"/>
    </source>
</evidence>
<reference evidence="10 11" key="1">
    <citation type="submission" date="2013-03" db="EMBL/GenBank/DDBJ databases">
        <authorList>
            <person name="Linke B."/>
        </authorList>
    </citation>
    <scope>NUCLEOTIDE SEQUENCE [LARGE SCALE GENOMIC DNA]</scope>
    <source>
        <strain evidence="10 11">B13</strain>
    </source>
</reference>
<feature type="transmembrane region" description="Helical" evidence="9">
    <location>
        <begin position="6"/>
        <end position="22"/>
    </location>
</feature>
<dbReference type="GO" id="GO:0005886">
    <property type="term" value="C:plasma membrane"/>
    <property type="evidence" value="ECO:0007669"/>
    <property type="project" value="TreeGrafter"/>
</dbReference>
<reference evidence="10 11" key="2">
    <citation type="submission" date="2014-05" db="EMBL/GenBank/DDBJ databases">
        <title>Genome sequence of the 3-chlorobenzoate degrading bacterium Pseudomonas knackmussii B13 shows multiple evidence for horizontal gene transfer.</title>
        <authorList>
            <person name="Miyazaki R."/>
            <person name="Bertelli C."/>
            <person name="Falquet L."/>
            <person name="Robinson-Rechavi M."/>
            <person name="Gharib W."/>
            <person name="Roy S."/>
            <person name="Van der Meer J.R."/>
        </authorList>
    </citation>
    <scope>NUCLEOTIDE SEQUENCE [LARGE SCALE GENOMIC DNA]</scope>
    <source>
        <strain evidence="10 11">B13</strain>
    </source>
</reference>
<keyword evidence="5" id="KW-0769">Symport</keyword>
<feature type="transmembrane region" description="Helical" evidence="9">
    <location>
        <begin position="393"/>
        <end position="411"/>
    </location>
</feature>
<dbReference type="PATRIC" id="fig|1301098.3.peg.2654"/>
<evidence type="ECO:0000256" key="6">
    <source>
        <dbReference type="ARBA" id="ARBA00022989"/>
    </source>
</evidence>
<organism evidence="10 11">
    <name type="scientific">Pseudomonas knackmussii (strain DSM 6978 / CCUG 54928 / LMG 23759 / B13)</name>
    <dbReference type="NCBI Taxonomy" id="1301098"/>
    <lineage>
        <taxon>Bacteria</taxon>
        <taxon>Pseudomonadati</taxon>
        <taxon>Pseudomonadota</taxon>
        <taxon>Gammaproteobacteria</taxon>
        <taxon>Pseudomonadales</taxon>
        <taxon>Pseudomonadaceae</taxon>
        <taxon>Pseudomonas</taxon>
    </lineage>
</organism>
<feature type="transmembrane region" description="Helical" evidence="9">
    <location>
        <begin position="443"/>
        <end position="463"/>
    </location>
</feature>
<evidence type="ECO:0000256" key="8">
    <source>
        <dbReference type="RuleBase" id="RU362091"/>
    </source>
</evidence>
<gene>
    <name evidence="10" type="ORF">PKB_2647</name>
</gene>
<evidence type="ECO:0000256" key="9">
    <source>
        <dbReference type="SAM" id="Phobius"/>
    </source>
</evidence>
<feature type="transmembrane region" description="Helical" evidence="9">
    <location>
        <begin position="155"/>
        <end position="175"/>
    </location>
</feature>
<evidence type="ECO:0000256" key="7">
    <source>
        <dbReference type="ARBA" id="ARBA00023136"/>
    </source>
</evidence>
<feature type="transmembrane region" description="Helical" evidence="9">
    <location>
        <begin position="226"/>
        <end position="247"/>
    </location>
</feature>
<dbReference type="RefSeq" id="WP_043252315.1">
    <property type="nucleotide sequence ID" value="NZ_HG322950.1"/>
</dbReference>
<feature type="transmembrane region" description="Helical" evidence="9">
    <location>
        <begin position="363"/>
        <end position="381"/>
    </location>
</feature>
<keyword evidence="4 9" id="KW-0812">Transmembrane</keyword>
<dbReference type="PROSITE" id="PS50283">
    <property type="entry name" value="NA_SOLUT_SYMP_3"/>
    <property type="match status" value="1"/>
</dbReference>
<protein>
    <submittedName>
        <fullName evidence="10">Putative sodium/solute symporter</fullName>
    </submittedName>
</protein>
<dbReference type="Pfam" id="PF00474">
    <property type="entry name" value="SSF"/>
    <property type="match status" value="1"/>
</dbReference>
<feature type="transmembrane region" description="Helical" evidence="9">
    <location>
        <begin position="182"/>
        <end position="206"/>
    </location>
</feature>
<dbReference type="AlphaFoldDB" id="A0A024HH85"/>
<dbReference type="CDD" id="cd11474">
    <property type="entry name" value="SLC5sbd_CHT"/>
    <property type="match status" value="1"/>
</dbReference>
<feature type="transmembrane region" description="Helical" evidence="9">
    <location>
        <begin position="418"/>
        <end position="437"/>
    </location>
</feature>
<feature type="transmembrane region" description="Helical" evidence="9">
    <location>
        <begin position="76"/>
        <end position="94"/>
    </location>
</feature>
<dbReference type="InterPro" id="IPR050277">
    <property type="entry name" value="Sodium:Solute_Symporter"/>
</dbReference>
<proteinExistence type="inferred from homology"/>
<keyword evidence="3" id="KW-0813">Transport</keyword>
<dbReference type="Proteomes" id="UP000025241">
    <property type="component" value="Chromosome I"/>
</dbReference>
<dbReference type="PANTHER" id="PTHR48086:SF7">
    <property type="entry name" value="SODIUM-SOLUTE SYMPORTER-RELATED"/>
    <property type="match status" value="1"/>
</dbReference>
<feature type="transmembrane region" description="Helical" evidence="9">
    <location>
        <begin position="42"/>
        <end position="64"/>
    </location>
</feature>
<sequence>MLIWFVSIYLLITVIVGIYAATRVKNAADYASAGRSMSFPLVVTMVFATWFGSEAVLGIPATFLQEGFAGIIEDPFGSFGCLMLVGLVFARPLYRMNLMTIGDFFRKRFGQHVEIFTSLVIIISYMGWVAAQLTALGVCFSVLSDGAITTTQGMLLGTVIVLLHTLFGGMWSVALTDFLQMIIIVCGLFYLVWLIGDLAGGPQAVISHAAAEGKFHFLQGTSAKDIVAFIGAAVTMMFGSIPQQDVYARVMSAKTEKIASRATMTGATCYLAFCMLPIFLTYAASMIDPEMVKHWLNEDAQQILPHLIMERTPMFAQIMFFGALLSAIMSSASGALLAPSVTLTENILKPMLPHLNDHQALKLMRISVLAMTVATCVFALYSNASIYEMVGNAYKVTLVAAVVPLFFGLFWKRATTQGALTAIAFGLIGWVSLEMGYQEGDFWPPQLVGLLCSALGMVIGSLAPQFSKNHGDHTETLTEQAAAAAAGN</sequence>
<dbReference type="STRING" id="1301098.PKB_2647"/>
<evidence type="ECO:0000313" key="11">
    <source>
        <dbReference type="Proteomes" id="UP000025241"/>
    </source>
</evidence>
<name>A0A024HH85_PSEKB</name>
<evidence type="ECO:0000256" key="4">
    <source>
        <dbReference type="ARBA" id="ARBA00022692"/>
    </source>
</evidence>
<keyword evidence="6 9" id="KW-1133">Transmembrane helix</keyword>
<feature type="transmembrane region" description="Helical" evidence="9">
    <location>
        <begin position="314"/>
        <end position="342"/>
    </location>
</feature>
<dbReference type="eggNOG" id="COG0591">
    <property type="taxonomic scope" value="Bacteria"/>
</dbReference>
<evidence type="ECO:0000313" key="10">
    <source>
        <dbReference type="EMBL" id="CDF83994.1"/>
    </source>
</evidence>
<accession>A0A024HH85</accession>
<evidence type="ECO:0000256" key="3">
    <source>
        <dbReference type="ARBA" id="ARBA00022448"/>
    </source>
</evidence>
<dbReference type="OrthoDB" id="9789704at2"/>
<dbReference type="InterPro" id="IPR038377">
    <property type="entry name" value="Na/Glc_symporter_sf"/>
</dbReference>
<keyword evidence="7 9" id="KW-0472">Membrane</keyword>
<dbReference type="KEGG" id="pkc:PKB_2647"/>
<dbReference type="Gene3D" id="1.20.1730.10">
    <property type="entry name" value="Sodium/glucose cotransporter"/>
    <property type="match status" value="1"/>
</dbReference>